<sequence>LQCPLLRDEEDCKNRIRCAWNGYWQELLNNVWDTESVYADHCLVYYEYADRDRLRTSAMNKTFNVFDGVNVIRTNGAYGSFRDQNCRYMEFLVLDETLENIGCSNERWPNTQYLPWTLFVCKCNTSGCDAELSNNIEAQETAYYAKPLEEEYHSECAVFNDVTTVSEIVRSATVVGRDSFVCFISAVLKGNKIEYNGGIATRELVDKLKKYADNIAFPMWSL</sequence>
<proteinExistence type="predicted"/>
<evidence type="ECO:0000313" key="1">
    <source>
        <dbReference type="Proteomes" id="UP000050794"/>
    </source>
</evidence>
<organism evidence="1 2">
    <name type="scientific">Toxocara canis</name>
    <name type="common">Canine roundworm</name>
    <dbReference type="NCBI Taxonomy" id="6265"/>
    <lineage>
        <taxon>Eukaryota</taxon>
        <taxon>Metazoa</taxon>
        <taxon>Ecdysozoa</taxon>
        <taxon>Nematoda</taxon>
        <taxon>Chromadorea</taxon>
        <taxon>Rhabditida</taxon>
        <taxon>Spirurina</taxon>
        <taxon>Ascaridomorpha</taxon>
        <taxon>Ascaridoidea</taxon>
        <taxon>Toxocaridae</taxon>
        <taxon>Toxocara</taxon>
    </lineage>
</organism>
<accession>A0A183TVZ6</accession>
<keyword evidence="1" id="KW-1185">Reference proteome</keyword>
<name>A0A183TVZ6_TOXCA</name>
<dbReference type="AlphaFoldDB" id="A0A183TVZ6"/>
<evidence type="ECO:0000313" key="2">
    <source>
        <dbReference type="WBParaSite" id="TCNE_0000041501-mRNA-1"/>
    </source>
</evidence>
<dbReference type="WBParaSite" id="TCNE_0000041501-mRNA-1">
    <property type="protein sequence ID" value="TCNE_0000041501-mRNA-1"/>
    <property type="gene ID" value="TCNE_0000041501"/>
</dbReference>
<reference evidence="2" key="1">
    <citation type="submission" date="2016-06" db="UniProtKB">
        <authorList>
            <consortium name="WormBaseParasite"/>
        </authorList>
    </citation>
    <scope>IDENTIFICATION</scope>
</reference>
<protein>
    <submittedName>
        <fullName evidence="2">ADP-ribosyl cyclase/cyclic ADP-ribose hydrolase</fullName>
    </submittedName>
</protein>
<dbReference type="Proteomes" id="UP000050794">
    <property type="component" value="Unassembled WGS sequence"/>
</dbReference>